<accession>A0A011PJU7</accession>
<keyword evidence="1" id="KW-0472">Membrane</keyword>
<sequence length="123" mass="12733">MPEPTSSGVAGAAAFKAAGGVAAGGALLSAIVVMLMTPPRSTREWAVGLISTVVTGIGGGAIAVQYFRLQEWVDSVTGLVALGGLMFGCGLPGWAIVRWVFNFIERNRDAGIDEVVKEVKEVL</sequence>
<keyword evidence="1" id="KW-0812">Transmembrane</keyword>
<evidence type="ECO:0000256" key="1">
    <source>
        <dbReference type="SAM" id="Phobius"/>
    </source>
</evidence>
<dbReference type="PATRIC" id="fig|1454003.3.peg.4072"/>
<protein>
    <recommendedName>
        <fullName evidence="4">Bacteriophage protein</fullName>
    </recommendedName>
</protein>
<feature type="transmembrane region" description="Helical" evidence="1">
    <location>
        <begin position="79"/>
        <end position="101"/>
    </location>
</feature>
<organism evidence="2 3">
    <name type="scientific">Candidatus Accumulibacter appositus</name>
    <dbReference type="NCBI Taxonomy" id="1454003"/>
    <lineage>
        <taxon>Bacteria</taxon>
        <taxon>Pseudomonadati</taxon>
        <taxon>Pseudomonadota</taxon>
        <taxon>Betaproteobacteria</taxon>
        <taxon>Candidatus Accumulibacter</taxon>
    </lineage>
</organism>
<dbReference type="EMBL" id="JEMX01000116">
    <property type="protein sequence ID" value="EXI77120.1"/>
    <property type="molecule type" value="Genomic_DNA"/>
</dbReference>
<evidence type="ECO:0008006" key="4">
    <source>
        <dbReference type="Google" id="ProtNLM"/>
    </source>
</evidence>
<dbReference type="STRING" id="1454003.AW10_04014"/>
<keyword evidence="1" id="KW-1133">Transmembrane helix</keyword>
<feature type="transmembrane region" description="Helical" evidence="1">
    <location>
        <begin position="12"/>
        <end position="33"/>
    </location>
</feature>
<evidence type="ECO:0000313" key="3">
    <source>
        <dbReference type="Proteomes" id="UP000021816"/>
    </source>
</evidence>
<name>A0A011PJU7_9PROT</name>
<evidence type="ECO:0000313" key="2">
    <source>
        <dbReference type="EMBL" id="EXI77120.1"/>
    </source>
</evidence>
<comment type="caution">
    <text evidence="2">The sequence shown here is derived from an EMBL/GenBank/DDBJ whole genome shotgun (WGS) entry which is preliminary data.</text>
</comment>
<dbReference type="Proteomes" id="UP000021816">
    <property type="component" value="Unassembled WGS sequence"/>
</dbReference>
<gene>
    <name evidence="2" type="ORF">AW10_04014</name>
</gene>
<feature type="transmembrane region" description="Helical" evidence="1">
    <location>
        <begin position="45"/>
        <end position="67"/>
    </location>
</feature>
<proteinExistence type="predicted"/>
<reference evidence="2 3" key="1">
    <citation type="submission" date="2014-02" db="EMBL/GenBank/DDBJ databases">
        <title>Expanding our view of genomic diversity in Candidatus Accumulibacter clades.</title>
        <authorList>
            <person name="Skennerton C.T."/>
            <person name="Barr J.J."/>
            <person name="Slater F.R."/>
            <person name="Bond P.L."/>
            <person name="Tyson G.W."/>
        </authorList>
    </citation>
    <scope>NUCLEOTIDE SEQUENCE [LARGE SCALE GENOMIC DNA]</scope>
    <source>
        <strain evidence="3">BA-92</strain>
    </source>
</reference>
<dbReference type="AlphaFoldDB" id="A0A011PJU7"/>